<dbReference type="InterPro" id="IPR036875">
    <property type="entry name" value="Znf_CCHC_sf"/>
</dbReference>
<dbReference type="InterPro" id="IPR001584">
    <property type="entry name" value="Integrase_cat-core"/>
</dbReference>
<dbReference type="GO" id="GO:0003676">
    <property type="term" value="F:nucleic acid binding"/>
    <property type="evidence" value="ECO:0007669"/>
    <property type="project" value="InterPro"/>
</dbReference>
<dbReference type="GO" id="GO:0006508">
    <property type="term" value="P:proteolysis"/>
    <property type="evidence" value="ECO:0007669"/>
    <property type="project" value="UniProtKB-KW"/>
</dbReference>
<evidence type="ECO:0000256" key="5">
    <source>
        <dbReference type="ARBA" id="ARBA00023136"/>
    </source>
</evidence>
<dbReference type="InterPro" id="IPR054722">
    <property type="entry name" value="PolX-like_BBD"/>
</dbReference>
<feature type="compositionally biased region" description="Acidic residues" evidence="7">
    <location>
        <begin position="891"/>
        <end position="902"/>
    </location>
</feature>
<keyword evidence="6" id="KW-0863">Zinc-finger</keyword>
<keyword evidence="5" id="KW-0472">Membrane</keyword>
<dbReference type="Proteomes" id="UP000288805">
    <property type="component" value="Unassembled WGS sequence"/>
</dbReference>
<feature type="domain" description="Integrase catalytic" evidence="9">
    <location>
        <begin position="688"/>
        <end position="782"/>
    </location>
</feature>
<dbReference type="AlphaFoldDB" id="A0A438BTH6"/>
<dbReference type="PROSITE" id="PS50994">
    <property type="entry name" value="INTEGRASE"/>
    <property type="match status" value="1"/>
</dbReference>
<dbReference type="GO" id="GO:0015074">
    <property type="term" value="P:DNA integration"/>
    <property type="evidence" value="ECO:0007669"/>
    <property type="project" value="InterPro"/>
</dbReference>
<dbReference type="Gene3D" id="4.10.60.10">
    <property type="entry name" value="Zinc finger, CCHC-type"/>
    <property type="match status" value="1"/>
</dbReference>
<sequence>MQGVLGVKPHVPRTKELESFKIRWKKKIQEEYPTNEISELNIFGLWAYDAASALAMAVEKLGAGNFSFQRPPFPRDSTSLENGQLHTSAFQIVNVIGEGERGVGFWTTENGIVRRSNTTSKANLRAIMWPGESTSVPKGWVTRDPITNKTRPTGYSIAIFDAVMATLPYAVLMKYVPLKIRDRKAAGNKMNCFKDMFRLMPFDHFVNSFGDSEETDLPGCRGQLLFNSIPIRYIVVVNMDGNVGHLNGPIEGDSGKPEGMKDDEWKKLDRKAVGFIRQWIDDSVFHHVSTENSAHGLWTKLESLYDRKTAVNKAFLFRKLVNSKYKEGTPIAEHLNEIKSIVNQLAAMKITFDDELQALLLLSSLPESWETLVVTVSNSTPDGVVTMSQVTSSLLNEETRRKSSGSSHSEALVIENRGRGRSKSKASHNRDKSRGRSSSISKKDVECYYCHKKGHMKRECRKLKFKEQNKEKNSEKKQNDTAVVTDGELMIIRDDVSVNLIGQETDWVIDSGASFHVTSRADFFTSYSQGDFGNVRMGNEDVSKIVGMGDICLETNTGCKLLLRDVRHVPDIRLNLISTGKLDDEGYNNNFSDGKWKLSKGSLVVAKGKKTCSLYTVQAKICKCVVNTLENDSSTDLWHRRLGHMSEKGLQVLSKKELLAGIKDQVLDVFKHFQAKVERETGRQLKCVRSDNGGEYIGPFDQYCTNHGIRHEKTVKKTPQQNGVAERMNRTILERVRCLLSHSKLPRSFWGEAMRTAVDLINLSPSVPLNGDVPEKVWTGKEVSYDHLRVFGCRAFVHIPKDERSKLDPKAKQCIFIGYGHEEFGYRLYDPVDKKVVRSRDVVFLEDQTIEDIDKLESAESSTNDLVDLDPLNPPVVHDIDEEVQTPHDDAAEDDVEPEIEGEQSPKSHYHRHR</sequence>
<evidence type="ECO:0000256" key="1">
    <source>
        <dbReference type="ARBA" id="ARBA00004370"/>
    </source>
</evidence>
<dbReference type="GO" id="GO:0016020">
    <property type="term" value="C:membrane"/>
    <property type="evidence" value="ECO:0007669"/>
    <property type="project" value="UniProtKB-SubCell"/>
</dbReference>
<evidence type="ECO:0000256" key="6">
    <source>
        <dbReference type="PROSITE-ProRule" id="PRU00047"/>
    </source>
</evidence>
<dbReference type="Pfam" id="PF13976">
    <property type="entry name" value="gag_pre-integrs"/>
    <property type="match status" value="1"/>
</dbReference>
<dbReference type="InterPro" id="IPR057670">
    <property type="entry name" value="SH3_retrovirus"/>
</dbReference>
<dbReference type="InterPro" id="IPR036397">
    <property type="entry name" value="RNaseH_sf"/>
</dbReference>
<keyword evidence="2" id="KW-0378">Hydrolase</keyword>
<evidence type="ECO:0000313" key="11">
    <source>
        <dbReference type="Proteomes" id="UP000288805"/>
    </source>
</evidence>
<dbReference type="PANTHER" id="PTHR42648:SF28">
    <property type="entry name" value="TRANSPOSON-ENCODED PROTEIN WITH RIBONUCLEASE H-LIKE AND RETROVIRUS ZINC FINGER-LIKE DOMAINS"/>
    <property type="match status" value="1"/>
</dbReference>
<evidence type="ECO:0000256" key="3">
    <source>
        <dbReference type="ARBA" id="ARBA00022692"/>
    </source>
</evidence>
<dbReference type="SUPFAM" id="SSF57756">
    <property type="entry name" value="Retrovirus zinc finger-like domains"/>
    <property type="match status" value="1"/>
</dbReference>
<dbReference type="Gene3D" id="3.40.50.2300">
    <property type="match status" value="1"/>
</dbReference>
<feature type="region of interest" description="Disordered" evidence="7">
    <location>
        <begin position="858"/>
        <end position="914"/>
    </location>
</feature>
<dbReference type="InterPro" id="IPR001878">
    <property type="entry name" value="Znf_CCHC"/>
</dbReference>
<keyword evidence="6" id="KW-0862">Zinc</keyword>
<evidence type="ECO:0000313" key="10">
    <source>
        <dbReference type="EMBL" id="RVW14266.1"/>
    </source>
</evidence>
<dbReference type="SUPFAM" id="SSF53822">
    <property type="entry name" value="Periplasmic binding protein-like I"/>
    <property type="match status" value="1"/>
</dbReference>
<dbReference type="InterPro" id="IPR039537">
    <property type="entry name" value="Retrotran_Ty1/copia-like"/>
</dbReference>
<reference evidence="10 11" key="1">
    <citation type="journal article" date="2018" name="PLoS Genet.">
        <title>Population sequencing reveals clonal diversity and ancestral inbreeding in the grapevine cultivar Chardonnay.</title>
        <authorList>
            <person name="Roach M.J."/>
            <person name="Johnson D.L."/>
            <person name="Bohlmann J."/>
            <person name="van Vuuren H.J."/>
            <person name="Jones S.J."/>
            <person name="Pretorius I.S."/>
            <person name="Schmidt S.A."/>
            <person name="Borneman A.R."/>
        </authorList>
    </citation>
    <scope>NUCLEOTIDE SEQUENCE [LARGE SCALE GENOMIC DNA]</scope>
    <source>
        <strain evidence="11">cv. Chardonnay</strain>
        <tissue evidence="10">Leaf</tissue>
    </source>
</reference>
<dbReference type="EMBL" id="QGNW01002623">
    <property type="protein sequence ID" value="RVW14266.1"/>
    <property type="molecule type" value="Genomic_DNA"/>
</dbReference>
<keyword evidence="3" id="KW-0812">Transmembrane</keyword>
<dbReference type="PANTHER" id="PTHR42648">
    <property type="entry name" value="TRANSPOSASE, PUTATIVE-RELATED"/>
    <property type="match status" value="1"/>
</dbReference>
<dbReference type="Pfam" id="PF25597">
    <property type="entry name" value="SH3_retrovirus"/>
    <property type="match status" value="1"/>
</dbReference>
<dbReference type="InterPro" id="IPR025724">
    <property type="entry name" value="GAG-pre-integrase_dom"/>
</dbReference>
<evidence type="ECO:0000256" key="4">
    <source>
        <dbReference type="ARBA" id="ARBA00022989"/>
    </source>
</evidence>
<comment type="subcellular location">
    <subcellularLocation>
        <location evidence="1">Membrane</location>
    </subcellularLocation>
</comment>
<dbReference type="Pfam" id="PF01094">
    <property type="entry name" value="ANF_receptor"/>
    <property type="match status" value="1"/>
</dbReference>
<evidence type="ECO:0000259" key="9">
    <source>
        <dbReference type="PROSITE" id="PS50994"/>
    </source>
</evidence>
<organism evidence="10 11">
    <name type="scientific">Vitis vinifera</name>
    <name type="common">Grape</name>
    <dbReference type="NCBI Taxonomy" id="29760"/>
    <lineage>
        <taxon>Eukaryota</taxon>
        <taxon>Viridiplantae</taxon>
        <taxon>Streptophyta</taxon>
        <taxon>Embryophyta</taxon>
        <taxon>Tracheophyta</taxon>
        <taxon>Spermatophyta</taxon>
        <taxon>Magnoliopsida</taxon>
        <taxon>eudicotyledons</taxon>
        <taxon>Gunneridae</taxon>
        <taxon>Pentapetalae</taxon>
        <taxon>rosids</taxon>
        <taxon>Vitales</taxon>
        <taxon>Vitaceae</taxon>
        <taxon>Viteae</taxon>
        <taxon>Vitis</taxon>
    </lineage>
</organism>
<feature type="domain" description="CCHC-type" evidence="8">
    <location>
        <begin position="447"/>
        <end position="462"/>
    </location>
</feature>
<keyword evidence="6" id="KW-0479">Metal-binding</keyword>
<dbReference type="PROSITE" id="PS50158">
    <property type="entry name" value="ZF_CCHC"/>
    <property type="match status" value="1"/>
</dbReference>
<proteinExistence type="predicted"/>
<dbReference type="GO" id="GO:0008233">
    <property type="term" value="F:peptidase activity"/>
    <property type="evidence" value="ECO:0007669"/>
    <property type="project" value="UniProtKB-KW"/>
</dbReference>
<comment type="caution">
    <text evidence="10">The sequence shown here is derived from an EMBL/GenBank/DDBJ whole genome shotgun (WGS) entry which is preliminary data.</text>
</comment>
<evidence type="ECO:0000259" key="8">
    <source>
        <dbReference type="PROSITE" id="PS50158"/>
    </source>
</evidence>
<dbReference type="Gene3D" id="3.30.420.10">
    <property type="entry name" value="Ribonuclease H-like superfamily/Ribonuclease H"/>
    <property type="match status" value="1"/>
</dbReference>
<keyword evidence="2" id="KW-0645">Protease</keyword>
<dbReference type="InterPro" id="IPR028082">
    <property type="entry name" value="Peripla_BP_I"/>
</dbReference>
<dbReference type="GO" id="GO:0008270">
    <property type="term" value="F:zinc ion binding"/>
    <property type="evidence" value="ECO:0007669"/>
    <property type="project" value="UniProtKB-KW"/>
</dbReference>
<evidence type="ECO:0000256" key="7">
    <source>
        <dbReference type="SAM" id="MobiDB-lite"/>
    </source>
</evidence>
<dbReference type="InterPro" id="IPR012337">
    <property type="entry name" value="RNaseH-like_sf"/>
</dbReference>
<dbReference type="Pfam" id="PF22936">
    <property type="entry name" value="Pol_BBD"/>
    <property type="match status" value="1"/>
</dbReference>
<protein>
    <submittedName>
        <fullName evidence="10">Retrovirus-related Pol polyprotein from transposon TNT 1-94</fullName>
    </submittedName>
</protein>
<dbReference type="InterPro" id="IPR001828">
    <property type="entry name" value="ANF_lig-bd_rcpt"/>
</dbReference>
<feature type="region of interest" description="Disordered" evidence="7">
    <location>
        <begin position="395"/>
        <end position="439"/>
    </location>
</feature>
<evidence type="ECO:0000256" key="2">
    <source>
        <dbReference type="ARBA" id="ARBA00022670"/>
    </source>
</evidence>
<accession>A0A438BTH6</accession>
<dbReference type="Pfam" id="PF14223">
    <property type="entry name" value="Retrotran_gag_2"/>
    <property type="match status" value="1"/>
</dbReference>
<dbReference type="SUPFAM" id="SSF53098">
    <property type="entry name" value="Ribonuclease H-like"/>
    <property type="match status" value="1"/>
</dbReference>
<keyword evidence="4" id="KW-1133">Transmembrane helix</keyword>
<gene>
    <name evidence="10" type="primary">POLX_4171</name>
    <name evidence="10" type="ORF">CK203_095366</name>
</gene>
<name>A0A438BTH6_VITVI</name>
<dbReference type="SMART" id="SM00343">
    <property type="entry name" value="ZnF_C2HC"/>
    <property type="match status" value="1"/>
</dbReference>